<dbReference type="AlphaFoldDB" id="A0A397VMD8"/>
<feature type="chain" id="PRO_5017213353" description="Secreted protein" evidence="1">
    <location>
        <begin position="18"/>
        <end position="73"/>
    </location>
</feature>
<gene>
    <name evidence="2" type="ORF">C2G38_2072061</name>
</gene>
<feature type="signal peptide" evidence="1">
    <location>
        <begin position="1"/>
        <end position="17"/>
    </location>
</feature>
<evidence type="ECO:0008006" key="4">
    <source>
        <dbReference type="Google" id="ProtNLM"/>
    </source>
</evidence>
<evidence type="ECO:0000313" key="3">
    <source>
        <dbReference type="Proteomes" id="UP000266673"/>
    </source>
</evidence>
<sequence>MCIVYGVLCIFFFFIELGSWPGKMSSGVLIKNVSTIKSWLATMRFRFSIRFHYTIDGTRFNARKVYTPLLFLK</sequence>
<protein>
    <recommendedName>
        <fullName evidence="4">Secreted protein</fullName>
    </recommendedName>
</protein>
<organism evidence="2 3">
    <name type="scientific">Gigaspora rosea</name>
    <dbReference type="NCBI Taxonomy" id="44941"/>
    <lineage>
        <taxon>Eukaryota</taxon>
        <taxon>Fungi</taxon>
        <taxon>Fungi incertae sedis</taxon>
        <taxon>Mucoromycota</taxon>
        <taxon>Glomeromycotina</taxon>
        <taxon>Glomeromycetes</taxon>
        <taxon>Diversisporales</taxon>
        <taxon>Gigasporaceae</taxon>
        <taxon>Gigaspora</taxon>
    </lineage>
</organism>
<evidence type="ECO:0000313" key="2">
    <source>
        <dbReference type="EMBL" id="RIB23685.1"/>
    </source>
</evidence>
<accession>A0A397VMD8</accession>
<name>A0A397VMD8_9GLOM</name>
<keyword evidence="1" id="KW-0732">Signal</keyword>
<evidence type="ECO:0000256" key="1">
    <source>
        <dbReference type="SAM" id="SignalP"/>
    </source>
</evidence>
<keyword evidence="3" id="KW-1185">Reference proteome</keyword>
<dbReference type="EMBL" id="QKWP01000248">
    <property type="protein sequence ID" value="RIB23685.1"/>
    <property type="molecule type" value="Genomic_DNA"/>
</dbReference>
<proteinExistence type="predicted"/>
<comment type="caution">
    <text evidence="2">The sequence shown here is derived from an EMBL/GenBank/DDBJ whole genome shotgun (WGS) entry which is preliminary data.</text>
</comment>
<dbReference type="Proteomes" id="UP000266673">
    <property type="component" value="Unassembled WGS sequence"/>
</dbReference>
<feature type="non-terminal residue" evidence="2">
    <location>
        <position position="73"/>
    </location>
</feature>
<reference evidence="2 3" key="1">
    <citation type="submission" date="2018-06" db="EMBL/GenBank/DDBJ databases">
        <title>Comparative genomics reveals the genomic features of Rhizophagus irregularis, R. cerebriforme, R. diaphanum and Gigaspora rosea, and their symbiotic lifestyle signature.</title>
        <authorList>
            <person name="Morin E."/>
            <person name="San Clemente H."/>
            <person name="Chen E.C.H."/>
            <person name="De La Providencia I."/>
            <person name="Hainaut M."/>
            <person name="Kuo A."/>
            <person name="Kohler A."/>
            <person name="Murat C."/>
            <person name="Tang N."/>
            <person name="Roy S."/>
            <person name="Loubradou J."/>
            <person name="Henrissat B."/>
            <person name="Grigoriev I.V."/>
            <person name="Corradi N."/>
            <person name="Roux C."/>
            <person name="Martin F.M."/>
        </authorList>
    </citation>
    <scope>NUCLEOTIDE SEQUENCE [LARGE SCALE GENOMIC DNA]</scope>
    <source>
        <strain evidence="2 3">DAOM 194757</strain>
    </source>
</reference>